<reference evidence="2" key="1">
    <citation type="submission" date="2023-07" db="EMBL/GenBank/DDBJ databases">
        <title>Genomic Encyclopedia of Type Strains, Phase IV (KMG-IV): sequencing the most valuable type-strain genomes for metagenomic binning, comparative biology and taxonomic classification.</title>
        <authorList>
            <person name="Goeker M."/>
        </authorList>
    </citation>
    <scope>NUCLEOTIDE SEQUENCE [LARGE SCALE GENOMIC DNA]</scope>
    <source>
        <strain evidence="2">JSM 076093</strain>
    </source>
</reference>
<dbReference type="RefSeq" id="WP_301552634.1">
    <property type="nucleotide sequence ID" value="NZ_JAQRMZ010000009.1"/>
</dbReference>
<keyword evidence="1" id="KW-0472">Membrane</keyword>
<evidence type="ECO:0000313" key="3">
    <source>
        <dbReference type="Proteomes" id="UP001226720"/>
    </source>
</evidence>
<organism evidence="2 3">
    <name type="scientific">Guptibacillus hwajinpoensis</name>
    <dbReference type="NCBI Taxonomy" id="208199"/>
    <lineage>
        <taxon>Bacteria</taxon>
        <taxon>Bacillati</taxon>
        <taxon>Bacillota</taxon>
        <taxon>Bacilli</taxon>
        <taxon>Bacillales</taxon>
        <taxon>Guptibacillaceae</taxon>
        <taxon>Guptibacillus</taxon>
    </lineage>
</organism>
<evidence type="ECO:0000313" key="2">
    <source>
        <dbReference type="EMBL" id="MDQ0483977.1"/>
    </source>
</evidence>
<name>A0ABU0K3N3_9BACL</name>
<sequence>MKKSKGNSKRTIIQWIAFVIVMLSVVIRLGIFLSGMARNLEYSTINAITWTGFAIGITVLLVSYLFPKET</sequence>
<keyword evidence="1" id="KW-0812">Transmembrane</keyword>
<feature type="transmembrane region" description="Helical" evidence="1">
    <location>
        <begin position="12"/>
        <end position="35"/>
    </location>
</feature>
<keyword evidence="1" id="KW-1133">Transmembrane helix</keyword>
<protein>
    <submittedName>
        <fullName evidence="2">Uncharacterized protein</fullName>
    </submittedName>
</protein>
<dbReference type="EMBL" id="JAUSWM010000005">
    <property type="protein sequence ID" value="MDQ0483977.1"/>
    <property type="molecule type" value="Genomic_DNA"/>
</dbReference>
<proteinExistence type="predicted"/>
<dbReference type="GeneID" id="301328285"/>
<comment type="caution">
    <text evidence="2">The sequence shown here is derived from an EMBL/GenBank/DDBJ whole genome shotgun (WGS) entry which is preliminary data.</text>
</comment>
<accession>A0ABU0K3N3</accession>
<gene>
    <name evidence="2" type="ORF">QO000_002961</name>
</gene>
<dbReference type="Proteomes" id="UP001226720">
    <property type="component" value="Unassembled WGS sequence"/>
</dbReference>
<evidence type="ECO:0000256" key="1">
    <source>
        <dbReference type="SAM" id="Phobius"/>
    </source>
</evidence>
<keyword evidence="3" id="KW-1185">Reference proteome</keyword>
<feature type="transmembrane region" description="Helical" evidence="1">
    <location>
        <begin position="47"/>
        <end position="66"/>
    </location>
</feature>